<sequence>MRKRIPLVLAAAVLALGCGPAASRPAPAGPAAALGTPPSGTADPAPAPSGPAPDPTGPAPDPSGPAAGVPLTGTRWTVDRLIADGRSVPVPAAARGAAWFTLSAEGRASGNLGCNRFSAPVAYAADGSVAFGPVLATRMACTGPPGEVERALTALLAAGPLTVRITDRSLLLTAADGASGLTATTTPDGATTDAATATAATATGATATGATTGGAQPG</sequence>
<proteinExistence type="predicted"/>
<dbReference type="Gene3D" id="2.40.128.270">
    <property type="match status" value="1"/>
</dbReference>
<keyword evidence="5" id="KW-1185">Reference proteome</keyword>
<evidence type="ECO:0000256" key="2">
    <source>
        <dbReference type="SAM" id="SignalP"/>
    </source>
</evidence>
<evidence type="ECO:0000259" key="3">
    <source>
        <dbReference type="Pfam" id="PF03724"/>
    </source>
</evidence>
<feature type="domain" description="DUF306" evidence="3">
    <location>
        <begin position="70"/>
        <end position="180"/>
    </location>
</feature>
<dbReference type="InterPro" id="IPR038670">
    <property type="entry name" value="HslJ-like_sf"/>
</dbReference>
<dbReference type="Pfam" id="PF03724">
    <property type="entry name" value="META"/>
    <property type="match status" value="1"/>
</dbReference>
<dbReference type="PANTHER" id="PTHR35535">
    <property type="entry name" value="HEAT SHOCK PROTEIN HSLJ"/>
    <property type="match status" value="1"/>
</dbReference>
<evidence type="ECO:0000313" key="5">
    <source>
        <dbReference type="Proteomes" id="UP001199054"/>
    </source>
</evidence>
<gene>
    <name evidence="4" type="ORF">LG632_25920</name>
</gene>
<name>A0ABS8BDT9_9ACTN</name>
<feature type="chain" id="PRO_5046819427" evidence="2">
    <location>
        <begin position="29"/>
        <end position="218"/>
    </location>
</feature>
<protein>
    <submittedName>
        <fullName evidence="4">META domain-containing protein</fullName>
    </submittedName>
</protein>
<feature type="signal peptide" evidence="2">
    <location>
        <begin position="1"/>
        <end position="28"/>
    </location>
</feature>
<dbReference type="Proteomes" id="UP001199054">
    <property type="component" value="Unassembled WGS sequence"/>
</dbReference>
<accession>A0ABS8BDT9</accession>
<evidence type="ECO:0000313" key="4">
    <source>
        <dbReference type="EMBL" id="MCB5182788.1"/>
    </source>
</evidence>
<organism evidence="4 5">
    <name type="scientific">Streptomyces antimicrobicus</name>
    <dbReference type="NCBI Taxonomy" id="2883108"/>
    <lineage>
        <taxon>Bacteria</taxon>
        <taxon>Bacillati</taxon>
        <taxon>Actinomycetota</taxon>
        <taxon>Actinomycetes</taxon>
        <taxon>Kitasatosporales</taxon>
        <taxon>Streptomycetaceae</taxon>
        <taxon>Streptomyces</taxon>
    </lineage>
</organism>
<dbReference type="InterPro" id="IPR005184">
    <property type="entry name" value="DUF306_Meta_HslJ"/>
</dbReference>
<dbReference type="EMBL" id="JAJAUY010000149">
    <property type="protein sequence ID" value="MCB5182788.1"/>
    <property type="molecule type" value="Genomic_DNA"/>
</dbReference>
<evidence type="ECO:0000256" key="1">
    <source>
        <dbReference type="SAM" id="MobiDB-lite"/>
    </source>
</evidence>
<dbReference type="PANTHER" id="PTHR35535:SF2">
    <property type="entry name" value="DUF306 DOMAIN-CONTAINING PROTEIN"/>
    <property type="match status" value="1"/>
</dbReference>
<comment type="caution">
    <text evidence="4">The sequence shown here is derived from an EMBL/GenBank/DDBJ whole genome shotgun (WGS) entry which is preliminary data.</text>
</comment>
<feature type="compositionally biased region" description="Low complexity" evidence="1">
    <location>
        <begin position="23"/>
        <end position="44"/>
    </location>
</feature>
<feature type="compositionally biased region" description="Pro residues" evidence="1">
    <location>
        <begin position="45"/>
        <end position="63"/>
    </location>
</feature>
<keyword evidence="2" id="KW-0732">Signal</keyword>
<reference evidence="4 5" key="1">
    <citation type="submission" date="2021-10" db="EMBL/GenBank/DDBJ databases">
        <title>Streptomyces sp. strain SMC 277, a novel streptomycete isolated from soil.</title>
        <authorList>
            <person name="Chanama M."/>
        </authorList>
    </citation>
    <scope>NUCLEOTIDE SEQUENCE [LARGE SCALE GENOMIC DNA]</scope>
    <source>
        <strain evidence="4 5">SMC 277</strain>
    </source>
</reference>
<dbReference type="RefSeq" id="WP_226729970.1">
    <property type="nucleotide sequence ID" value="NZ_JAJAUY010000149.1"/>
</dbReference>
<dbReference type="InterPro" id="IPR053147">
    <property type="entry name" value="Hsp_HslJ-like"/>
</dbReference>
<feature type="region of interest" description="Disordered" evidence="1">
    <location>
        <begin position="23"/>
        <end position="71"/>
    </location>
</feature>
<dbReference type="PROSITE" id="PS51257">
    <property type="entry name" value="PROKAR_LIPOPROTEIN"/>
    <property type="match status" value="1"/>
</dbReference>